<feature type="compositionally biased region" description="Basic residues" evidence="2">
    <location>
        <begin position="103"/>
        <end position="114"/>
    </location>
</feature>
<dbReference type="AlphaFoldDB" id="A0A5J6QMX9"/>
<dbReference type="EMBL" id="CP043311">
    <property type="protein sequence ID" value="QEY63145.1"/>
    <property type="molecule type" value="Genomic_DNA"/>
</dbReference>
<dbReference type="Pfam" id="PF02424">
    <property type="entry name" value="ApbE"/>
    <property type="match status" value="1"/>
</dbReference>
<dbReference type="Proteomes" id="UP000327179">
    <property type="component" value="Chromosome"/>
</dbReference>
<gene>
    <name evidence="3" type="ORF">FXN65_14130</name>
</gene>
<evidence type="ECO:0000313" key="3">
    <source>
        <dbReference type="EMBL" id="QEY63145.1"/>
    </source>
</evidence>
<dbReference type="InterPro" id="IPR024932">
    <property type="entry name" value="ApbE"/>
</dbReference>
<dbReference type="SUPFAM" id="SSF143631">
    <property type="entry name" value="ApbE-like"/>
    <property type="match status" value="1"/>
</dbReference>
<feature type="region of interest" description="Disordered" evidence="2">
    <location>
        <begin position="96"/>
        <end position="120"/>
    </location>
</feature>
<organism evidence="3 4">
    <name type="scientific">Metapseudomonas lalkuanensis</name>
    <dbReference type="NCBI Taxonomy" id="2604832"/>
    <lineage>
        <taxon>Bacteria</taxon>
        <taxon>Pseudomonadati</taxon>
        <taxon>Pseudomonadota</taxon>
        <taxon>Gammaproteobacteria</taxon>
        <taxon>Pseudomonadales</taxon>
        <taxon>Pseudomonadaceae</taxon>
        <taxon>Metapseudomonas</taxon>
    </lineage>
</organism>
<evidence type="ECO:0000256" key="2">
    <source>
        <dbReference type="SAM" id="MobiDB-lite"/>
    </source>
</evidence>
<accession>A0A5J6QMX9</accession>
<keyword evidence="4" id="KW-1185">Reference proteome</keyword>
<evidence type="ECO:0000313" key="4">
    <source>
        <dbReference type="Proteomes" id="UP000327179"/>
    </source>
</evidence>
<dbReference type="Gene3D" id="3.10.520.10">
    <property type="entry name" value="ApbE-like domains"/>
    <property type="match status" value="1"/>
</dbReference>
<reference evidence="3 4" key="1">
    <citation type="submission" date="2019-08" db="EMBL/GenBank/DDBJ databases">
        <title>Whole-genome Sequencing of e-waste polymer degrading bacterium Pseudomonas sp. strain PE08.</title>
        <authorList>
            <person name="Kirdat K."/>
            <person name="Debbarma P."/>
            <person name="Narawade N."/>
            <person name="Suyal D."/>
            <person name="Thorat V."/>
            <person name="Shouche Y."/>
            <person name="Goel R."/>
            <person name="Yadav A."/>
        </authorList>
    </citation>
    <scope>NUCLEOTIDE SEQUENCE [LARGE SCALE GENOMIC DNA]</scope>
    <source>
        <strain evidence="3 4">PE08</strain>
    </source>
</reference>
<dbReference type="KEGG" id="plal:FXN65_14130"/>
<evidence type="ECO:0000256" key="1">
    <source>
        <dbReference type="ARBA" id="ARBA00008282"/>
    </source>
</evidence>
<protein>
    <submittedName>
        <fullName evidence="3">Uncharacterized protein</fullName>
    </submittedName>
</protein>
<comment type="similarity">
    <text evidence="1">Belongs to the ApbE family.</text>
</comment>
<proteinExistence type="inferred from homology"/>
<sequence length="120" mass="13104">MAGRHAQQYRAGEHCQRNLDAETHGIGPGLDEHALAVVTVADPSVLRADALSAVSMVLGPDEGYAFAERHDVAACFIMRQGTDFVARATPRFKSLFPGQDKRSSKRVSVKRRWGRVAGSR</sequence>
<dbReference type="InterPro" id="IPR003374">
    <property type="entry name" value="ApbE-like_sf"/>
</dbReference>
<name>A0A5J6QMX9_9GAMM</name>